<dbReference type="PANTHER" id="PTHR22765:SF416">
    <property type="entry name" value="E3 UBIQUITIN-PROTEIN LIGASE GODZILLA"/>
    <property type="match status" value="1"/>
</dbReference>
<feature type="chain" id="PRO_5025627581" description="RING-type domain-containing protein" evidence="4">
    <location>
        <begin position="25"/>
        <end position="548"/>
    </location>
</feature>
<reference evidence="6" key="1">
    <citation type="journal article" date="2020" name="Stud. Mycol.">
        <title>101 Dothideomycetes genomes: a test case for predicting lifestyles and emergence of pathogens.</title>
        <authorList>
            <person name="Haridas S."/>
            <person name="Albert R."/>
            <person name="Binder M."/>
            <person name="Bloem J."/>
            <person name="Labutti K."/>
            <person name="Salamov A."/>
            <person name="Andreopoulos B."/>
            <person name="Baker S."/>
            <person name="Barry K."/>
            <person name="Bills G."/>
            <person name="Bluhm B."/>
            <person name="Cannon C."/>
            <person name="Castanera R."/>
            <person name="Culley D."/>
            <person name="Daum C."/>
            <person name="Ezra D."/>
            <person name="Gonzalez J."/>
            <person name="Henrissat B."/>
            <person name="Kuo A."/>
            <person name="Liang C."/>
            <person name="Lipzen A."/>
            <person name="Lutzoni F."/>
            <person name="Magnuson J."/>
            <person name="Mondo S."/>
            <person name="Nolan M."/>
            <person name="Ohm R."/>
            <person name="Pangilinan J."/>
            <person name="Park H.-J."/>
            <person name="Ramirez L."/>
            <person name="Alfaro M."/>
            <person name="Sun H."/>
            <person name="Tritt A."/>
            <person name="Yoshinaga Y."/>
            <person name="Zwiers L.-H."/>
            <person name="Turgeon B."/>
            <person name="Goodwin S."/>
            <person name="Spatafora J."/>
            <person name="Crous P."/>
            <person name="Grigoriev I."/>
        </authorList>
    </citation>
    <scope>NUCLEOTIDE SEQUENCE</scope>
    <source>
        <strain evidence="6">CBS 107.79</strain>
    </source>
</reference>
<keyword evidence="3" id="KW-0472">Membrane</keyword>
<feature type="compositionally biased region" description="Basic and acidic residues" evidence="2">
    <location>
        <begin position="517"/>
        <end position="526"/>
    </location>
</feature>
<dbReference type="GO" id="GO:0061630">
    <property type="term" value="F:ubiquitin protein ligase activity"/>
    <property type="evidence" value="ECO:0007669"/>
    <property type="project" value="TreeGrafter"/>
</dbReference>
<dbReference type="OrthoDB" id="8062037at2759"/>
<keyword evidence="1" id="KW-0479">Metal-binding</keyword>
<dbReference type="SUPFAM" id="SSF57850">
    <property type="entry name" value="RING/U-box"/>
    <property type="match status" value="1"/>
</dbReference>
<proteinExistence type="predicted"/>
<dbReference type="AlphaFoldDB" id="A0A6A5VMZ0"/>
<accession>A0A6A5VMZ0</accession>
<dbReference type="GO" id="GO:0005737">
    <property type="term" value="C:cytoplasm"/>
    <property type="evidence" value="ECO:0007669"/>
    <property type="project" value="TreeGrafter"/>
</dbReference>
<feature type="compositionally biased region" description="Basic and acidic residues" evidence="2">
    <location>
        <begin position="457"/>
        <end position="474"/>
    </location>
</feature>
<keyword evidence="1" id="KW-0863">Zinc-finger</keyword>
<evidence type="ECO:0000256" key="1">
    <source>
        <dbReference type="PROSITE-ProRule" id="PRU00175"/>
    </source>
</evidence>
<feature type="transmembrane region" description="Helical" evidence="3">
    <location>
        <begin position="208"/>
        <end position="234"/>
    </location>
</feature>
<feature type="compositionally biased region" description="Low complexity" evidence="2">
    <location>
        <begin position="298"/>
        <end position="308"/>
    </location>
</feature>
<feature type="compositionally biased region" description="Low complexity" evidence="2">
    <location>
        <begin position="408"/>
        <end position="421"/>
    </location>
</feature>
<feature type="compositionally biased region" description="Low complexity" evidence="2">
    <location>
        <begin position="484"/>
        <end position="496"/>
    </location>
</feature>
<dbReference type="GO" id="GO:0008270">
    <property type="term" value="F:zinc ion binding"/>
    <property type="evidence" value="ECO:0007669"/>
    <property type="project" value="UniProtKB-KW"/>
</dbReference>
<sequence>MASRHQSRPPWRLACALFATMASAATIAPTNSSTGVDYQGTINLRKIDGNNNHNVTTLLPLTQDAKGKNLDGDLVLTSASNAQNLTSSPIAYISCDEGEAGGYSGNINADFVLQNVYDTKQAQAAILYSTTSNYCNYTAPTTPGLSDFPIYSTAVMGDARSIRDNLTAQDAGMKFFVRIAHSTEADFNGSSSGPQGQQNPLGPSPSTAVAMIILYSITGVITALFLVIIVTGAVRAHRHPDRYGPRNVIGRPRQSRARGLGMAILDTIPIVKFGEREQPKPADVELGSTSETRDVNMANTEATAPATETEARNETTTDTPRNTSARAEPIEGLDSGIAPAAAAVVTPTNADASADGGLGCSICTDDFEKGQDIRVLPCNHKFHPECVDPWLLNVSGTCPLCRVDLRPTTTHDSSTSDASADPNTLAPPLQSEPETSSRRHSTLRDVLSFRSRPNASADERISALRRLREQRRNGSGEAVTTPPNASSDNVAAAGASARDRRSNRMSVRLSDVFSGRRRGDAVREESPEAGASSASTTTTTAAAEEERR</sequence>
<dbReference type="PROSITE" id="PS50089">
    <property type="entry name" value="ZF_RING_2"/>
    <property type="match status" value="1"/>
</dbReference>
<protein>
    <recommendedName>
        <fullName evidence="5">RING-type domain-containing protein</fullName>
    </recommendedName>
</protein>
<dbReference type="InterPro" id="IPR001841">
    <property type="entry name" value="Znf_RING"/>
</dbReference>
<feature type="compositionally biased region" description="Low complexity" evidence="2">
    <location>
        <begin position="528"/>
        <end position="542"/>
    </location>
</feature>
<dbReference type="EMBL" id="ML976673">
    <property type="protein sequence ID" value="KAF1974737.1"/>
    <property type="molecule type" value="Genomic_DNA"/>
</dbReference>
<dbReference type="Pfam" id="PF13639">
    <property type="entry name" value="zf-RING_2"/>
    <property type="match status" value="1"/>
</dbReference>
<dbReference type="SMART" id="SM00184">
    <property type="entry name" value="RING"/>
    <property type="match status" value="1"/>
</dbReference>
<organism evidence="6 7">
    <name type="scientific">Bimuria novae-zelandiae CBS 107.79</name>
    <dbReference type="NCBI Taxonomy" id="1447943"/>
    <lineage>
        <taxon>Eukaryota</taxon>
        <taxon>Fungi</taxon>
        <taxon>Dikarya</taxon>
        <taxon>Ascomycota</taxon>
        <taxon>Pezizomycotina</taxon>
        <taxon>Dothideomycetes</taxon>
        <taxon>Pleosporomycetidae</taxon>
        <taxon>Pleosporales</taxon>
        <taxon>Massarineae</taxon>
        <taxon>Didymosphaeriaceae</taxon>
        <taxon>Bimuria</taxon>
    </lineage>
</organism>
<dbReference type="InterPro" id="IPR051826">
    <property type="entry name" value="E3_ubiquitin-ligase_domain"/>
</dbReference>
<gene>
    <name evidence="6" type="ORF">BU23DRAFT_90010</name>
</gene>
<feature type="region of interest" description="Disordered" evidence="2">
    <location>
        <begin position="279"/>
        <end position="326"/>
    </location>
</feature>
<evidence type="ECO:0000256" key="3">
    <source>
        <dbReference type="SAM" id="Phobius"/>
    </source>
</evidence>
<feature type="signal peptide" evidence="4">
    <location>
        <begin position="1"/>
        <end position="24"/>
    </location>
</feature>
<evidence type="ECO:0000259" key="5">
    <source>
        <dbReference type="PROSITE" id="PS50089"/>
    </source>
</evidence>
<keyword evidence="4" id="KW-0732">Signal</keyword>
<evidence type="ECO:0000313" key="6">
    <source>
        <dbReference type="EMBL" id="KAF1974737.1"/>
    </source>
</evidence>
<keyword evidence="1" id="KW-0862">Zinc</keyword>
<evidence type="ECO:0000256" key="4">
    <source>
        <dbReference type="SAM" id="SignalP"/>
    </source>
</evidence>
<keyword evidence="3" id="KW-0812">Transmembrane</keyword>
<dbReference type="CDD" id="cd16454">
    <property type="entry name" value="RING-H2_PA-TM-RING"/>
    <property type="match status" value="1"/>
</dbReference>
<keyword evidence="3" id="KW-1133">Transmembrane helix</keyword>
<dbReference type="InterPro" id="IPR013083">
    <property type="entry name" value="Znf_RING/FYVE/PHD"/>
</dbReference>
<evidence type="ECO:0000313" key="7">
    <source>
        <dbReference type="Proteomes" id="UP000800036"/>
    </source>
</evidence>
<feature type="region of interest" description="Disordered" evidence="2">
    <location>
        <begin position="408"/>
        <end position="548"/>
    </location>
</feature>
<name>A0A6A5VMZ0_9PLEO</name>
<keyword evidence="7" id="KW-1185">Reference proteome</keyword>
<evidence type="ECO:0000256" key="2">
    <source>
        <dbReference type="SAM" id="MobiDB-lite"/>
    </source>
</evidence>
<dbReference type="GO" id="GO:0006511">
    <property type="term" value="P:ubiquitin-dependent protein catabolic process"/>
    <property type="evidence" value="ECO:0007669"/>
    <property type="project" value="TreeGrafter"/>
</dbReference>
<dbReference type="PANTHER" id="PTHR22765">
    <property type="entry name" value="RING FINGER AND PROTEASE ASSOCIATED DOMAIN-CONTAINING"/>
    <property type="match status" value="1"/>
</dbReference>
<dbReference type="Gene3D" id="3.30.40.10">
    <property type="entry name" value="Zinc/RING finger domain, C3HC4 (zinc finger)"/>
    <property type="match status" value="1"/>
</dbReference>
<dbReference type="Proteomes" id="UP000800036">
    <property type="component" value="Unassembled WGS sequence"/>
</dbReference>
<feature type="domain" description="RING-type" evidence="5">
    <location>
        <begin position="360"/>
        <end position="402"/>
    </location>
</feature>